<sequence>MSVLKRACIGHAGSAEVPEAHVSTDLDYPRPWTAPPGRREQPVAVEGELQHTAGRNGQEERFGLLRENSFSDGVELVRIDYAPDVDGPEALVT</sequence>
<evidence type="ECO:0000313" key="2">
    <source>
        <dbReference type="EMBL" id="KYF71183.1"/>
    </source>
</evidence>
<reference evidence="2 3" key="1">
    <citation type="submission" date="2014-02" db="EMBL/GenBank/DDBJ databases">
        <title>The small core and large imbalanced accessory genome model reveals a collaborative survival strategy of Sorangium cellulosum strains in nature.</title>
        <authorList>
            <person name="Han K."/>
            <person name="Peng R."/>
            <person name="Blom J."/>
            <person name="Li Y.-Z."/>
        </authorList>
    </citation>
    <scope>NUCLEOTIDE SEQUENCE [LARGE SCALE GENOMIC DNA]</scope>
    <source>
        <strain evidence="2 3">So0011-07</strain>
    </source>
</reference>
<name>A0A150QT59_SORCE</name>
<dbReference type="AlphaFoldDB" id="A0A150QT59"/>
<evidence type="ECO:0000313" key="3">
    <source>
        <dbReference type="Proteomes" id="UP000075635"/>
    </source>
</evidence>
<proteinExistence type="predicted"/>
<feature type="region of interest" description="Disordered" evidence="1">
    <location>
        <begin position="14"/>
        <end position="39"/>
    </location>
</feature>
<accession>A0A150QT59</accession>
<dbReference type="Proteomes" id="UP000075635">
    <property type="component" value="Unassembled WGS sequence"/>
</dbReference>
<protein>
    <submittedName>
        <fullName evidence="2">Uncharacterized protein</fullName>
    </submittedName>
</protein>
<comment type="caution">
    <text evidence="2">The sequence shown here is derived from an EMBL/GenBank/DDBJ whole genome shotgun (WGS) entry which is preliminary data.</text>
</comment>
<gene>
    <name evidence="2" type="ORF">BE17_22940</name>
</gene>
<dbReference type="EMBL" id="JEMB01003541">
    <property type="protein sequence ID" value="KYF71183.1"/>
    <property type="molecule type" value="Genomic_DNA"/>
</dbReference>
<organism evidence="2 3">
    <name type="scientific">Sorangium cellulosum</name>
    <name type="common">Polyangium cellulosum</name>
    <dbReference type="NCBI Taxonomy" id="56"/>
    <lineage>
        <taxon>Bacteria</taxon>
        <taxon>Pseudomonadati</taxon>
        <taxon>Myxococcota</taxon>
        <taxon>Polyangia</taxon>
        <taxon>Polyangiales</taxon>
        <taxon>Polyangiaceae</taxon>
        <taxon>Sorangium</taxon>
    </lineage>
</organism>
<feature type="compositionally biased region" description="Basic and acidic residues" evidence="1">
    <location>
        <begin position="18"/>
        <end position="28"/>
    </location>
</feature>
<evidence type="ECO:0000256" key="1">
    <source>
        <dbReference type="SAM" id="MobiDB-lite"/>
    </source>
</evidence>